<dbReference type="Proteomes" id="UP001551695">
    <property type="component" value="Unassembled WGS sequence"/>
</dbReference>
<dbReference type="Gene3D" id="2.30.110.10">
    <property type="entry name" value="Electron Transport, Fmn-binding Protein, Chain A"/>
    <property type="match status" value="1"/>
</dbReference>
<name>A0ABV3FX65_9NOCA</name>
<organism evidence="1 2">
    <name type="scientific">Nocardia aurea</name>
    <dbReference type="NCBI Taxonomy" id="2144174"/>
    <lineage>
        <taxon>Bacteria</taxon>
        <taxon>Bacillati</taxon>
        <taxon>Actinomycetota</taxon>
        <taxon>Actinomycetes</taxon>
        <taxon>Mycobacteriales</taxon>
        <taxon>Nocardiaceae</taxon>
        <taxon>Nocardia</taxon>
    </lineage>
</organism>
<protein>
    <recommendedName>
        <fullName evidence="3">Pyridoxamine 5'-phosphate oxidase putative domain-containing protein</fullName>
    </recommendedName>
</protein>
<comment type="caution">
    <text evidence="1">The sequence shown here is derived from an EMBL/GenBank/DDBJ whole genome shotgun (WGS) entry which is preliminary data.</text>
</comment>
<gene>
    <name evidence="1" type="ORF">AB0I48_20795</name>
</gene>
<evidence type="ECO:0008006" key="3">
    <source>
        <dbReference type="Google" id="ProtNLM"/>
    </source>
</evidence>
<keyword evidence="2" id="KW-1185">Reference proteome</keyword>
<dbReference type="SUPFAM" id="SSF50475">
    <property type="entry name" value="FMN-binding split barrel"/>
    <property type="match status" value="1"/>
</dbReference>
<dbReference type="RefSeq" id="WP_232839617.1">
    <property type="nucleotide sequence ID" value="NZ_JBEXKW010000013.1"/>
</dbReference>
<dbReference type="EMBL" id="JBFAKC010000009">
    <property type="protein sequence ID" value="MEV0710007.1"/>
    <property type="molecule type" value="Genomic_DNA"/>
</dbReference>
<sequence>MGDSIGVRSERVMAGDAVAEAREYRQIPADPPTAPVGHPELRVLPEWPLDTIAVLVTAAPSLHAIPVSWPVRAGDRRILLSLRRNRGSLLRLRSNAEVALTIIGGGDVALCARGTARVVADPMPGAEDYAAVVIDVDVIDDHRQGAFLVEAGIQRTVVDETELAYLESRVATLREMARELD</sequence>
<evidence type="ECO:0000313" key="1">
    <source>
        <dbReference type="EMBL" id="MEV0710007.1"/>
    </source>
</evidence>
<proteinExistence type="predicted"/>
<accession>A0ABV3FX65</accession>
<dbReference type="InterPro" id="IPR012349">
    <property type="entry name" value="Split_barrel_FMN-bd"/>
</dbReference>
<evidence type="ECO:0000313" key="2">
    <source>
        <dbReference type="Proteomes" id="UP001551695"/>
    </source>
</evidence>
<reference evidence="1 2" key="1">
    <citation type="submission" date="2024-06" db="EMBL/GenBank/DDBJ databases">
        <title>The Natural Products Discovery Center: Release of the First 8490 Sequenced Strains for Exploring Actinobacteria Biosynthetic Diversity.</title>
        <authorList>
            <person name="Kalkreuter E."/>
            <person name="Kautsar S.A."/>
            <person name="Yang D."/>
            <person name="Bader C.D."/>
            <person name="Teijaro C.N."/>
            <person name="Fluegel L."/>
            <person name="Davis C.M."/>
            <person name="Simpson J.R."/>
            <person name="Lauterbach L."/>
            <person name="Steele A.D."/>
            <person name="Gui C."/>
            <person name="Meng S."/>
            <person name="Li G."/>
            <person name="Viehrig K."/>
            <person name="Ye F."/>
            <person name="Su P."/>
            <person name="Kiefer A.F."/>
            <person name="Nichols A."/>
            <person name="Cepeda A.J."/>
            <person name="Yan W."/>
            <person name="Fan B."/>
            <person name="Jiang Y."/>
            <person name="Adhikari A."/>
            <person name="Zheng C.-J."/>
            <person name="Schuster L."/>
            <person name="Cowan T.M."/>
            <person name="Smanski M.J."/>
            <person name="Chevrette M.G."/>
            <person name="De Carvalho L.P.S."/>
            <person name="Shen B."/>
        </authorList>
    </citation>
    <scope>NUCLEOTIDE SEQUENCE [LARGE SCALE GENOMIC DNA]</scope>
    <source>
        <strain evidence="1 2">NPDC050403</strain>
    </source>
</reference>